<evidence type="ECO:0000313" key="7">
    <source>
        <dbReference type="Proteomes" id="UP000198820"/>
    </source>
</evidence>
<dbReference type="Gene3D" id="1.10.530.10">
    <property type="match status" value="1"/>
</dbReference>
<evidence type="ECO:0000256" key="1">
    <source>
        <dbReference type="ARBA" id="ARBA00004339"/>
    </source>
</evidence>
<evidence type="ECO:0000259" key="5">
    <source>
        <dbReference type="SMART" id="SM00062"/>
    </source>
</evidence>
<evidence type="ECO:0000256" key="3">
    <source>
        <dbReference type="ARBA" id="ARBA00022729"/>
    </source>
</evidence>
<dbReference type="PROSITE" id="PS00922">
    <property type="entry name" value="TRANSGLYCOSYLASE"/>
    <property type="match status" value="1"/>
</dbReference>
<dbReference type="Gene3D" id="3.40.190.10">
    <property type="entry name" value="Periplasmic binding protein-like II"/>
    <property type="match status" value="2"/>
</dbReference>
<dbReference type="PANTHER" id="PTHR35936">
    <property type="entry name" value="MEMBRANE-BOUND LYTIC MUREIN TRANSGLYCOSYLASE F"/>
    <property type="match status" value="1"/>
</dbReference>
<proteinExistence type="inferred from homology"/>
<dbReference type="InterPro" id="IPR000189">
    <property type="entry name" value="Transglyc_AS"/>
</dbReference>
<evidence type="ECO:0000256" key="4">
    <source>
        <dbReference type="ARBA" id="ARBA00023237"/>
    </source>
</evidence>
<dbReference type="STRING" id="908615.SAMN05421540_1045"/>
<evidence type="ECO:0000256" key="2">
    <source>
        <dbReference type="ARBA" id="ARBA00007734"/>
    </source>
</evidence>
<dbReference type="SMART" id="SM00062">
    <property type="entry name" value="PBPb"/>
    <property type="match status" value="1"/>
</dbReference>
<name>A0A1H3Z9W9_9FLAO</name>
<keyword evidence="4" id="KW-0998">Cell outer membrane</keyword>
<keyword evidence="7" id="KW-1185">Reference proteome</keyword>
<dbReference type="InterPro" id="IPR008258">
    <property type="entry name" value="Transglycosylase_SLT_dom_1"/>
</dbReference>
<dbReference type="InterPro" id="IPR001638">
    <property type="entry name" value="Solute-binding_3/MltF_N"/>
</dbReference>
<keyword evidence="4" id="KW-0472">Membrane</keyword>
<sequence length="477" mass="55693">MRILLLSFMIILFNACQNPNTSASKNTEIETSKFQRSYEDIKKEGVLRAITTYSSTTYFLYKGRPMGFEYEMLERLAESLDLELEIIIAEDEDKLIEMLNRGDADLLAYGFTITEDRKKKISFTNALYNSYQVLIQRKPEYWRQMKLHEIKNELITDPIELSGDTISVKKESSYADRIKNLSSEIGEEIYIDPIPGSWSADKIIKKIAEGEIKYTVADQNIAFINASYYPILDISTKVSFSQRIAWATRQNNPELLKVVNEWIMKAKKTTDYHVIYNKYFKNKRLFKRRVKSDFYSLNEGKISQYDDLIKKYANDTLNWDWRLLASVIYQESRFDPHEKSWVGAQGLMQIMPKTAEELKITNPNDPDQSVRGGSAYLTQMMAAHDKIQDSVQRIKFALASYNAGLYHIRDAQKLAESLGDDPLIWDENVEEAVLKLSSPKYYINKVVKYGYVRGLEPYNYVNEIFERYEHYQKFIDK</sequence>
<dbReference type="Pfam" id="PF00497">
    <property type="entry name" value="SBP_bac_3"/>
    <property type="match status" value="1"/>
</dbReference>
<dbReference type="AlphaFoldDB" id="A0A1H3Z9W9"/>
<dbReference type="RefSeq" id="WP_093241184.1">
    <property type="nucleotide sequence ID" value="NZ_FNQF01000004.1"/>
</dbReference>
<dbReference type="SUPFAM" id="SSF53955">
    <property type="entry name" value="Lysozyme-like"/>
    <property type="match status" value="1"/>
</dbReference>
<keyword evidence="3" id="KW-0732">Signal</keyword>
<reference evidence="6 7" key="1">
    <citation type="submission" date="2016-10" db="EMBL/GenBank/DDBJ databases">
        <authorList>
            <person name="de Groot N.N."/>
        </authorList>
    </citation>
    <scope>NUCLEOTIDE SEQUENCE [LARGE SCALE GENOMIC DNA]</scope>
    <source>
        <strain evidence="6 7">DSM 23581</strain>
    </source>
</reference>
<organism evidence="6 7">
    <name type="scientific">Psychroflexus halocasei</name>
    <dbReference type="NCBI Taxonomy" id="908615"/>
    <lineage>
        <taxon>Bacteria</taxon>
        <taxon>Pseudomonadati</taxon>
        <taxon>Bacteroidota</taxon>
        <taxon>Flavobacteriia</taxon>
        <taxon>Flavobacteriales</taxon>
        <taxon>Flavobacteriaceae</taxon>
        <taxon>Psychroflexus</taxon>
    </lineage>
</organism>
<feature type="domain" description="Solute-binding protein family 3/N-terminal" evidence="5">
    <location>
        <begin position="46"/>
        <end position="283"/>
    </location>
</feature>
<dbReference type="GO" id="GO:0000270">
    <property type="term" value="P:peptidoglycan metabolic process"/>
    <property type="evidence" value="ECO:0007669"/>
    <property type="project" value="InterPro"/>
</dbReference>
<comment type="subcellular location">
    <subcellularLocation>
        <location evidence="1">Cell outer membrane</location>
        <topology evidence="1">Peripheral membrane protein</topology>
    </subcellularLocation>
</comment>
<dbReference type="GO" id="GO:0008933">
    <property type="term" value="F:peptidoglycan lytic transglycosylase activity"/>
    <property type="evidence" value="ECO:0007669"/>
    <property type="project" value="InterPro"/>
</dbReference>
<evidence type="ECO:0000313" key="6">
    <source>
        <dbReference type="EMBL" id="SEA20536.1"/>
    </source>
</evidence>
<dbReference type="SUPFAM" id="SSF53850">
    <property type="entry name" value="Periplasmic binding protein-like II"/>
    <property type="match status" value="1"/>
</dbReference>
<dbReference type="EMBL" id="FNQF01000004">
    <property type="protein sequence ID" value="SEA20536.1"/>
    <property type="molecule type" value="Genomic_DNA"/>
</dbReference>
<comment type="similarity">
    <text evidence="2">Belongs to the transglycosylase Slt family.</text>
</comment>
<dbReference type="Pfam" id="PF01464">
    <property type="entry name" value="SLT"/>
    <property type="match status" value="1"/>
</dbReference>
<accession>A0A1H3Z9W9</accession>
<protein>
    <submittedName>
        <fullName evidence="6">Membrane-bound lytic murein transglycosylase F</fullName>
    </submittedName>
</protein>
<dbReference type="Proteomes" id="UP000198820">
    <property type="component" value="Unassembled WGS sequence"/>
</dbReference>
<dbReference type="CDD" id="cd01009">
    <property type="entry name" value="PBP2_YfhD_N"/>
    <property type="match status" value="1"/>
</dbReference>
<dbReference type="GO" id="GO:0009279">
    <property type="term" value="C:cell outer membrane"/>
    <property type="evidence" value="ECO:0007669"/>
    <property type="project" value="UniProtKB-SubCell"/>
</dbReference>
<dbReference type="InterPro" id="IPR023346">
    <property type="entry name" value="Lysozyme-like_dom_sf"/>
</dbReference>
<dbReference type="CDD" id="cd13403">
    <property type="entry name" value="MLTF-like"/>
    <property type="match status" value="1"/>
</dbReference>
<gene>
    <name evidence="6" type="ORF">SAMN05421540_1045</name>
</gene>